<evidence type="ECO:0000313" key="2">
    <source>
        <dbReference type="Proteomes" id="UP000007151"/>
    </source>
</evidence>
<dbReference type="Proteomes" id="UP000007151">
    <property type="component" value="Unassembled WGS sequence"/>
</dbReference>
<reference evidence="1 2" key="1">
    <citation type="journal article" date="2011" name="Cell">
        <title>The monarch butterfly genome yields insights into long-distance migration.</title>
        <authorList>
            <person name="Zhan S."/>
            <person name="Merlin C."/>
            <person name="Boore J.L."/>
            <person name="Reppert S.M."/>
        </authorList>
    </citation>
    <scope>NUCLEOTIDE SEQUENCE [LARGE SCALE GENOMIC DNA]</scope>
    <source>
        <strain evidence="1">F-2</strain>
    </source>
</reference>
<gene>
    <name evidence="1" type="ORF">KGM_214676</name>
</gene>
<dbReference type="EMBL" id="AGBW02007717">
    <property type="protein sequence ID" value="OWR54681.1"/>
    <property type="molecule type" value="Genomic_DNA"/>
</dbReference>
<accession>A0A212FLS0</accession>
<keyword evidence="2" id="KW-1185">Reference proteome</keyword>
<dbReference type="InParanoid" id="A0A212FLS0"/>
<proteinExistence type="predicted"/>
<organism evidence="1 2">
    <name type="scientific">Danaus plexippus plexippus</name>
    <dbReference type="NCBI Taxonomy" id="278856"/>
    <lineage>
        <taxon>Eukaryota</taxon>
        <taxon>Metazoa</taxon>
        <taxon>Ecdysozoa</taxon>
        <taxon>Arthropoda</taxon>
        <taxon>Hexapoda</taxon>
        <taxon>Insecta</taxon>
        <taxon>Pterygota</taxon>
        <taxon>Neoptera</taxon>
        <taxon>Endopterygota</taxon>
        <taxon>Lepidoptera</taxon>
        <taxon>Glossata</taxon>
        <taxon>Ditrysia</taxon>
        <taxon>Papilionoidea</taxon>
        <taxon>Nymphalidae</taxon>
        <taxon>Danainae</taxon>
        <taxon>Danaini</taxon>
        <taxon>Danaina</taxon>
        <taxon>Danaus</taxon>
        <taxon>Danaus</taxon>
    </lineage>
</organism>
<evidence type="ECO:0000313" key="1">
    <source>
        <dbReference type="EMBL" id="OWR54681.1"/>
    </source>
</evidence>
<comment type="caution">
    <text evidence="1">The sequence shown here is derived from an EMBL/GenBank/DDBJ whole genome shotgun (WGS) entry which is preliminary data.</text>
</comment>
<dbReference type="KEGG" id="dpl:KGM_214676"/>
<name>A0A212FLS0_DANPL</name>
<dbReference type="AlphaFoldDB" id="A0A212FLS0"/>
<protein>
    <submittedName>
        <fullName evidence="1">Uncharacterized protein</fullName>
    </submittedName>
</protein>
<sequence>MTLPIDYVRKYVDVDYVVYEHTTHIVGVAENLINIGRTQITNFWLSMLRVNAVKEKKIPHENDSHFMSQNSIKSEAYVNIAIRLTPRFPGTMIESPQHFCVFIVMQYLISKIYVNCFVNVCVGYLPAKELRAVRN</sequence>